<dbReference type="EMBL" id="AP013549">
    <property type="protein sequence ID" value="BAQ94487.1"/>
    <property type="molecule type" value="Genomic_DNA"/>
</dbReference>
<keyword evidence="6" id="KW-0946">Virion</keyword>
<proteinExistence type="predicted"/>
<evidence type="ECO:0000313" key="11">
    <source>
        <dbReference type="EMBL" id="BAQ94487.1"/>
    </source>
</evidence>
<keyword evidence="12" id="KW-1185">Reference proteome</keyword>
<evidence type="ECO:0000256" key="7">
    <source>
        <dbReference type="ARBA" id="ARBA00022950"/>
    </source>
</evidence>
<evidence type="ECO:0000256" key="1">
    <source>
        <dbReference type="ARBA" id="ARBA00003421"/>
    </source>
</evidence>
<dbReference type="GO" id="GO:0044423">
    <property type="term" value="C:virion component"/>
    <property type="evidence" value="ECO:0007669"/>
    <property type="project" value="UniProtKB-KW"/>
</dbReference>
<evidence type="ECO:0000256" key="9">
    <source>
        <dbReference type="ARBA" id="ARBA00023219"/>
    </source>
</evidence>
<accession>A0A6S4PD60</accession>
<dbReference type="KEGG" id="vg:55412309"/>
<evidence type="ECO:0000313" key="12">
    <source>
        <dbReference type="Proteomes" id="UP000505326"/>
    </source>
</evidence>
<dbReference type="GO" id="GO:0099002">
    <property type="term" value="P:symbiont genome ejection through host cell envelope, short tail mechanism"/>
    <property type="evidence" value="ECO:0007669"/>
    <property type="project" value="UniProtKB-KW"/>
</dbReference>
<keyword evidence="10" id="KW-1160">Virus entry into host cell</keyword>
<comment type="subcellular location">
    <subcellularLocation>
        <location evidence="2">Virion</location>
    </subcellularLocation>
</comment>
<evidence type="ECO:0000256" key="4">
    <source>
        <dbReference type="ARBA" id="ARBA00022595"/>
    </source>
</evidence>
<sequence>MATKNSTAQARFDDLSMYRSIYLRRAIDCSQLTIPSLIPESDENYQTGAEPYNRLLSLYQGAGARGVGSISAKLLLALYPPSQPFFRLVIDKGQVQNYLDQTGGDQQDVLSQLDVALSDVERQILSRLDKLQTRPALFEALKHLIVGGNALLYIGADNVRMWSLRSYVVDRDPEGNVSEIVIKESVSDKYLPENTKPTEDSASGKDKSHNVYTHINFDKTQDRVEWHQEYEGKVVTGSQGFSRIDNCPWLCLRLHKIAGESYGRSLCEEVIGDLNSLESLSKAVVEGSLISAKAMFLVNPNGVTRADSLARAENGAIVAGNAADVEALQVGKAADMSVALQTIQLLERRISFTFLMNESVQRDAERVTAEEIRLMAEQLESGLAGVYSMLSQELQLPLIKRVLFLMEQSGEIPPIPVDLVNPQITTGLEAIGRGNDKQRLTNFLQVTSAAIGPEQMLSLINPSELIRRFAASDGIDIAGLVKSEDELQAQQSQQQKVALEQQLASNAIASGATNAPPPAAAPGAAA</sequence>
<dbReference type="Proteomes" id="UP000505326">
    <property type="component" value="Segment"/>
</dbReference>
<keyword evidence="8" id="KW-1171">Viral genome ejection through host cell envelope</keyword>
<evidence type="ECO:0000256" key="3">
    <source>
        <dbReference type="ARBA" id="ARBA00022470"/>
    </source>
</evidence>
<dbReference type="GeneID" id="55412309"/>
<evidence type="ECO:0000256" key="8">
    <source>
        <dbReference type="ARBA" id="ARBA00023009"/>
    </source>
</evidence>
<evidence type="ECO:0000256" key="10">
    <source>
        <dbReference type="ARBA" id="ARBA00023296"/>
    </source>
</evidence>
<keyword evidence="9" id="KW-0231">Viral genome packaging</keyword>
<keyword evidence="7" id="KW-0118">Viral capsid assembly</keyword>
<dbReference type="RefSeq" id="YP_009777984.1">
    <property type="nucleotide sequence ID" value="NC_047708.1"/>
</dbReference>
<evidence type="ECO:0000256" key="5">
    <source>
        <dbReference type="ARBA" id="ARBA00022612"/>
    </source>
</evidence>
<name>A0A6S4PD60_9CAUD</name>
<organism evidence="11 12">
    <name type="scientific">uncultured phage_MedDCM-OCT-S39-C11</name>
    <dbReference type="NCBI Taxonomy" id="2740805"/>
    <lineage>
        <taxon>Viruses</taxon>
        <taxon>Duplodnaviria</taxon>
        <taxon>Heunggongvirae</taxon>
        <taxon>Uroviricota</taxon>
        <taxon>Caudoviricetes</taxon>
        <taxon>Autographivirales</taxon>
        <taxon>Krakvirus</taxon>
        <taxon>Krakvirus S39C11</taxon>
    </lineage>
</organism>
<keyword evidence="4" id="KW-1162">Viral penetration into host cytoplasm</keyword>
<comment type="function">
    <text evidence="1">Forms the portal vertex of the capsid. This portal plays critical roles in head assembly, genome packaging, neck/tail attachment, and genome ejection. The portal protein multimerizes as a single ring-shaped homododecamer arranged around a central channel.</text>
</comment>
<protein>
    <submittedName>
        <fullName evidence="11">Head-tail connector protein</fullName>
    </submittedName>
</protein>
<reference evidence="11 12" key="1">
    <citation type="journal article" date="2013" name="PLoS Genet.">
        <title>Expanding the Marine Virosphere Using Metagenomics.</title>
        <authorList>
            <person name="Mizuno C.M."/>
            <person name="Rodriguez-Valera F."/>
            <person name="Kimes N.E."/>
            <person name="Ghai R."/>
        </authorList>
    </citation>
    <scope>NUCLEOTIDE SEQUENCE [LARGE SCALE GENOMIC DNA]</scope>
    <source>
        <strain evidence="11">UvMED-CGR-U-MedDCM-OCT-S39-C11</strain>
    </source>
</reference>
<keyword evidence="3" id="KW-1244">Viral short tail ejection system</keyword>
<dbReference type="Pfam" id="PF12236">
    <property type="entry name" value="Head-tail_con"/>
    <property type="match status" value="1"/>
</dbReference>
<evidence type="ECO:0000256" key="6">
    <source>
        <dbReference type="ARBA" id="ARBA00022844"/>
    </source>
</evidence>
<dbReference type="InterPro" id="IPR020991">
    <property type="entry name" value="Connector_podovirus"/>
</dbReference>
<keyword evidence="5" id="KW-1188">Viral release from host cell</keyword>
<evidence type="ECO:0000256" key="2">
    <source>
        <dbReference type="ARBA" id="ARBA00004328"/>
    </source>
</evidence>